<dbReference type="Proteomes" id="UP000054498">
    <property type="component" value="Unassembled WGS sequence"/>
</dbReference>
<dbReference type="GeneID" id="25729842"/>
<organism evidence="2 3">
    <name type="scientific">Monoraphidium neglectum</name>
    <dbReference type="NCBI Taxonomy" id="145388"/>
    <lineage>
        <taxon>Eukaryota</taxon>
        <taxon>Viridiplantae</taxon>
        <taxon>Chlorophyta</taxon>
        <taxon>core chlorophytes</taxon>
        <taxon>Chlorophyceae</taxon>
        <taxon>CS clade</taxon>
        <taxon>Sphaeropleales</taxon>
        <taxon>Selenastraceae</taxon>
        <taxon>Monoraphidium</taxon>
    </lineage>
</organism>
<proteinExistence type="predicted"/>
<feature type="region of interest" description="Disordered" evidence="1">
    <location>
        <begin position="76"/>
        <end position="104"/>
    </location>
</feature>
<dbReference type="EMBL" id="KK103483">
    <property type="protein sequence ID" value="KIY95487.1"/>
    <property type="molecule type" value="Genomic_DNA"/>
</dbReference>
<evidence type="ECO:0000256" key="1">
    <source>
        <dbReference type="SAM" id="MobiDB-lite"/>
    </source>
</evidence>
<reference evidence="2 3" key="1">
    <citation type="journal article" date="2013" name="BMC Genomics">
        <title>Reconstruction of the lipid metabolism for the microalga Monoraphidium neglectum from its genome sequence reveals characteristics suitable for biofuel production.</title>
        <authorList>
            <person name="Bogen C."/>
            <person name="Al-Dilaimi A."/>
            <person name="Albersmeier A."/>
            <person name="Wichmann J."/>
            <person name="Grundmann M."/>
            <person name="Rupp O."/>
            <person name="Lauersen K.J."/>
            <person name="Blifernez-Klassen O."/>
            <person name="Kalinowski J."/>
            <person name="Goesmann A."/>
            <person name="Mussgnug J.H."/>
            <person name="Kruse O."/>
        </authorList>
    </citation>
    <scope>NUCLEOTIDE SEQUENCE [LARGE SCALE GENOMIC DNA]</scope>
    <source>
        <strain evidence="2 3">SAG 48.87</strain>
    </source>
</reference>
<gene>
    <name evidence="2" type="ORF">MNEG_12476</name>
</gene>
<dbReference type="KEGG" id="mng:MNEG_12476"/>
<protein>
    <submittedName>
        <fullName evidence="2">Uncharacterized protein</fullName>
    </submittedName>
</protein>
<name>A0A0D2J6P2_9CHLO</name>
<evidence type="ECO:0000313" key="2">
    <source>
        <dbReference type="EMBL" id="KIY95487.1"/>
    </source>
</evidence>
<sequence>MILPLVPVSPSIKAVCPDAAELQKIAKGYVDKIKAQPNVLDAKLLSVKCDWIAADLVLVKVEVHVISKDTKSQDSLLLNIGSPPGGTTDGGGSGGGGGGGSNPSPTVSLCSTPVFAGTCNQTTGNNLKVDGGCATTNDVCVPPEVKDKNCVVPDPSNGGYVTNQNTTGGGNGGGGGGGGGGTATFEGCCVAKGDKATTTTTTCTKVGCCFTRDESALS</sequence>
<feature type="compositionally biased region" description="Gly residues" evidence="1">
    <location>
        <begin position="83"/>
        <end position="101"/>
    </location>
</feature>
<keyword evidence="3" id="KW-1185">Reference proteome</keyword>
<evidence type="ECO:0000313" key="3">
    <source>
        <dbReference type="Proteomes" id="UP000054498"/>
    </source>
</evidence>
<dbReference type="RefSeq" id="XP_013894507.1">
    <property type="nucleotide sequence ID" value="XM_014039053.1"/>
</dbReference>
<dbReference type="AlphaFoldDB" id="A0A0D2J6P2"/>
<accession>A0A0D2J6P2</accession>